<sequence>MGRSARDGLPITFTDGGLGSVAVTGELGPGNRSCRWEAALLSYRNGVLSTTGAQPVAGAPQCKAPHGAYNYRLNTRDRNVLVRTSTAGKGSTSGGTRIVLAPPDGSTGQQGTVVGLQVGPLQNELSPTKRAAAA</sequence>
<comment type="caution">
    <text evidence="2">The sequence shown here is derived from an EMBL/GenBank/DDBJ whole genome shotgun (WGS) entry which is preliminary data.</text>
</comment>
<evidence type="ECO:0000256" key="1">
    <source>
        <dbReference type="SAM" id="MobiDB-lite"/>
    </source>
</evidence>
<feature type="compositionally biased region" description="Low complexity" evidence="1">
    <location>
        <begin position="85"/>
        <end position="96"/>
    </location>
</feature>
<name>A0A918WZU4_9ACTN</name>
<dbReference type="EMBL" id="BMVC01000008">
    <property type="protein sequence ID" value="GHC99395.1"/>
    <property type="molecule type" value="Genomic_DNA"/>
</dbReference>
<reference evidence="2" key="2">
    <citation type="submission" date="2020-09" db="EMBL/GenBank/DDBJ databases">
        <authorList>
            <person name="Sun Q."/>
            <person name="Ohkuma M."/>
        </authorList>
    </citation>
    <scope>NUCLEOTIDE SEQUENCE</scope>
    <source>
        <strain evidence="2">JCM 4637</strain>
    </source>
</reference>
<evidence type="ECO:0000313" key="2">
    <source>
        <dbReference type="EMBL" id="GHC99395.1"/>
    </source>
</evidence>
<accession>A0A918WZU4</accession>
<dbReference type="Proteomes" id="UP000638353">
    <property type="component" value="Unassembled WGS sequence"/>
</dbReference>
<feature type="region of interest" description="Disordered" evidence="1">
    <location>
        <begin position="85"/>
        <end position="112"/>
    </location>
</feature>
<reference evidence="2" key="1">
    <citation type="journal article" date="2014" name="Int. J. Syst. Evol. Microbiol.">
        <title>Complete genome sequence of Corynebacterium casei LMG S-19264T (=DSM 44701T), isolated from a smear-ripened cheese.</title>
        <authorList>
            <consortium name="US DOE Joint Genome Institute (JGI-PGF)"/>
            <person name="Walter F."/>
            <person name="Albersmeier A."/>
            <person name="Kalinowski J."/>
            <person name="Ruckert C."/>
        </authorList>
    </citation>
    <scope>NUCLEOTIDE SEQUENCE</scope>
    <source>
        <strain evidence="2">JCM 4637</strain>
    </source>
</reference>
<gene>
    <name evidence="2" type="ORF">GCM10010334_42890</name>
</gene>
<proteinExistence type="predicted"/>
<dbReference type="AlphaFoldDB" id="A0A918WZU4"/>
<evidence type="ECO:0000313" key="3">
    <source>
        <dbReference type="Proteomes" id="UP000638353"/>
    </source>
</evidence>
<organism evidence="2 3">
    <name type="scientific">Streptomyces finlayi</name>
    <dbReference type="NCBI Taxonomy" id="67296"/>
    <lineage>
        <taxon>Bacteria</taxon>
        <taxon>Bacillati</taxon>
        <taxon>Actinomycetota</taxon>
        <taxon>Actinomycetes</taxon>
        <taxon>Kitasatosporales</taxon>
        <taxon>Streptomycetaceae</taxon>
        <taxon>Streptomyces</taxon>
    </lineage>
</organism>
<protein>
    <submittedName>
        <fullName evidence="2">Uncharacterized protein</fullName>
    </submittedName>
</protein>